<protein>
    <submittedName>
        <fullName evidence="3">PLD-like domain-containing protein</fullName>
    </submittedName>
</protein>
<dbReference type="Proteomes" id="UP000199109">
    <property type="component" value="Unassembled WGS sequence"/>
</dbReference>
<evidence type="ECO:0000256" key="1">
    <source>
        <dbReference type="SAM" id="Phobius"/>
    </source>
</evidence>
<reference evidence="3 4" key="1">
    <citation type="submission" date="2016-10" db="EMBL/GenBank/DDBJ databases">
        <authorList>
            <person name="de Groot N.N."/>
        </authorList>
    </citation>
    <scope>NUCLEOTIDE SEQUENCE [LARGE SCALE GENOMIC DNA]</scope>
    <source>
        <strain evidence="3 4">DSM 23421</strain>
    </source>
</reference>
<dbReference type="InterPro" id="IPR025202">
    <property type="entry name" value="PLD-like_dom"/>
</dbReference>
<name>A0A1G6X9D5_9FLAO</name>
<dbReference type="Pfam" id="PF13091">
    <property type="entry name" value="PLDc_2"/>
    <property type="match status" value="1"/>
</dbReference>
<evidence type="ECO:0000313" key="3">
    <source>
        <dbReference type="EMBL" id="SDD74830.1"/>
    </source>
</evidence>
<dbReference type="GO" id="GO:0003824">
    <property type="term" value="F:catalytic activity"/>
    <property type="evidence" value="ECO:0007669"/>
    <property type="project" value="InterPro"/>
</dbReference>
<dbReference type="SMART" id="SM00155">
    <property type="entry name" value="PLDc"/>
    <property type="match status" value="1"/>
</dbReference>
<proteinExistence type="predicted"/>
<dbReference type="GO" id="GO:0006793">
    <property type="term" value="P:phosphorus metabolic process"/>
    <property type="evidence" value="ECO:0007669"/>
    <property type="project" value="UniProtKB-ARBA"/>
</dbReference>
<accession>A0A1G6X9D5</accession>
<evidence type="ECO:0000313" key="4">
    <source>
        <dbReference type="Proteomes" id="UP000199109"/>
    </source>
</evidence>
<organism evidence="3 4">
    <name type="scientific">Pricia antarctica</name>
    <dbReference type="NCBI Taxonomy" id="641691"/>
    <lineage>
        <taxon>Bacteria</taxon>
        <taxon>Pseudomonadati</taxon>
        <taxon>Bacteroidota</taxon>
        <taxon>Flavobacteriia</taxon>
        <taxon>Flavobacteriales</taxon>
        <taxon>Flavobacteriaceae</taxon>
        <taxon>Pricia</taxon>
    </lineage>
</organism>
<dbReference type="EMBL" id="FNAO01000001">
    <property type="protein sequence ID" value="SDD74830.1"/>
    <property type="molecule type" value="Genomic_DNA"/>
</dbReference>
<dbReference type="STRING" id="641691.SAMN05421636_101584"/>
<keyword evidence="1" id="KW-1133">Transmembrane helix</keyword>
<feature type="transmembrane region" description="Helical" evidence="1">
    <location>
        <begin position="23"/>
        <end position="42"/>
    </location>
</feature>
<dbReference type="RefSeq" id="WP_175455232.1">
    <property type="nucleotide sequence ID" value="NZ_FNAO01000001.1"/>
</dbReference>
<dbReference type="InterPro" id="IPR001736">
    <property type="entry name" value="PLipase_D/transphosphatidylase"/>
</dbReference>
<keyword evidence="1" id="KW-0812">Transmembrane</keyword>
<gene>
    <name evidence="3" type="ORF">SAMN05421636_101584</name>
</gene>
<dbReference type="SUPFAM" id="SSF56024">
    <property type="entry name" value="Phospholipase D/nuclease"/>
    <property type="match status" value="1"/>
</dbReference>
<keyword evidence="4" id="KW-1185">Reference proteome</keyword>
<sequence length="152" mass="17564">MLNGVTIGLFIGSVILNYWLRDIRLLGLLIPLFFFYLIAQYFRKKSACKRVYTYTYDRLFPFKVVLSKNGNGFGNAYLHSKIYIIDDEIAYLGSLNFTGGGTTNNYETRVRLGDAQSVQKIVEEFDYLMNEAKIAEVDIQEWGSLLYREPIN</sequence>
<feature type="domain" description="PLD phosphodiesterase" evidence="2">
    <location>
        <begin position="74"/>
        <end position="101"/>
    </location>
</feature>
<dbReference type="PROSITE" id="PS50035">
    <property type="entry name" value="PLD"/>
    <property type="match status" value="1"/>
</dbReference>
<keyword evidence="1" id="KW-0472">Membrane</keyword>
<evidence type="ECO:0000259" key="2">
    <source>
        <dbReference type="PROSITE" id="PS50035"/>
    </source>
</evidence>
<dbReference type="Gene3D" id="3.30.870.10">
    <property type="entry name" value="Endonuclease Chain A"/>
    <property type="match status" value="1"/>
</dbReference>
<dbReference type="AlphaFoldDB" id="A0A1G6X9D5"/>